<dbReference type="GO" id="GO:0004190">
    <property type="term" value="F:aspartic-type endopeptidase activity"/>
    <property type="evidence" value="ECO:0007669"/>
    <property type="project" value="InterPro"/>
</dbReference>
<evidence type="ECO:0000313" key="5">
    <source>
        <dbReference type="EMBL" id="RYU11220.1"/>
    </source>
</evidence>
<feature type="region of interest" description="Disordered" evidence="2">
    <location>
        <begin position="29"/>
        <end position="54"/>
    </location>
</feature>
<keyword evidence="3" id="KW-0812">Transmembrane</keyword>
<name>A0A4Q5IYH6_9ACTN</name>
<dbReference type="Gene3D" id="1.20.120.1220">
    <property type="match status" value="1"/>
</dbReference>
<feature type="domain" description="Prepilin type IV endopeptidase peptidase" evidence="4">
    <location>
        <begin position="97"/>
        <end position="204"/>
    </location>
</feature>
<evidence type="ECO:0000256" key="3">
    <source>
        <dbReference type="SAM" id="Phobius"/>
    </source>
</evidence>
<sequence>MIWDSGVALACALYGLLVGQAVPTIIARIPEPEPDPEDEVPGTDEQDHPPRADEKVPYADIARARGLRAGSSIACAAAAGAIGGATGWTPALSFLLFLVPVGVALAVVDWRTRRLPTKVVAPTYFVVAPLAVLAAWAADDWSRAVGALIGWAVAGGLYLLMWLIYPAGMGYGDVRLSGILGIALGWLGWPELLIGIWAGFLLGGVGGALLALLRIVDRKANPFGPFMLLGALAGIVIGPGVGAWYA</sequence>
<protein>
    <submittedName>
        <fullName evidence="5">Prepilin peptidase</fullName>
    </submittedName>
</protein>
<organism evidence="5 6">
    <name type="scientific">Nocardioides iriomotensis</name>
    <dbReference type="NCBI Taxonomy" id="715784"/>
    <lineage>
        <taxon>Bacteria</taxon>
        <taxon>Bacillati</taxon>
        <taxon>Actinomycetota</taxon>
        <taxon>Actinomycetes</taxon>
        <taxon>Propionibacteriales</taxon>
        <taxon>Nocardioidaceae</taxon>
        <taxon>Nocardioides</taxon>
    </lineage>
</organism>
<feature type="transmembrane region" description="Helical" evidence="3">
    <location>
        <begin position="119"/>
        <end position="138"/>
    </location>
</feature>
<dbReference type="GO" id="GO:0005886">
    <property type="term" value="C:plasma membrane"/>
    <property type="evidence" value="ECO:0007669"/>
    <property type="project" value="TreeGrafter"/>
</dbReference>
<feature type="transmembrane region" description="Helical" evidence="3">
    <location>
        <begin position="223"/>
        <end position="245"/>
    </location>
</feature>
<feature type="transmembrane region" description="Helical" evidence="3">
    <location>
        <begin position="195"/>
        <end position="216"/>
    </location>
</feature>
<dbReference type="RefSeq" id="WP_129988038.1">
    <property type="nucleotide sequence ID" value="NZ_SDPU01000025.1"/>
</dbReference>
<dbReference type="Proteomes" id="UP000291189">
    <property type="component" value="Unassembled WGS sequence"/>
</dbReference>
<evidence type="ECO:0000259" key="4">
    <source>
        <dbReference type="Pfam" id="PF01478"/>
    </source>
</evidence>
<feature type="transmembrane region" description="Helical" evidence="3">
    <location>
        <begin position="172"/>
        <end position="189"/>
    </location>
</feature>
<keyword evidence="6" id="KW-1185">Reference proteome</keyword>
<dbReference type="InterPro" id="IPR050882">
    <property type="entry name" value="Prepilin_peptidase/N-MTase"/>
</dbReference>
<dbReference type="Pfam" id="PF01478">
    <property type="entry name" value="Peptidase_A24"/>
    <property type="match status" value="1"/>
</dbReference>
<reference evidence="5 6" key="1">
    <citation type="submission" date="2019-01" db="EMBL/GenBank/DDBJ databases">
        <title>Nocardioides guangzhouensis sp. nov., an actinobacterium isolated from soil.</title>
        <authorList>
            <person name="Fu Y."/>
            <person name="Cai Y."/>
            <person name="Lin Z."/>
            <person name="Chen P."/>
        </authorList>
    </citation>
    <scope>NUCLEOTIDE SEQUENCE [LARGE SCALE GENOMIC DNA]</scope>
    <source>
        <strain evidence="5 6">NBRC 105384</strain>
    </source>
</reference>
<dbReference type="OrthoDB" id="2087435at2"/>
<comment type="caution">
    <text evidence="5">The sequence shown here is derived from an EMBL/GenBank/DDBJ whole genome shotgun (WGS) entry which is preliminary data.</text>
</comment>
<feature type="compositionally biased region" description="Acidic residues" evidence="2">
    <location>
        <begin position="32"/>
        <end position="44"/>
    </location>
</feature>
<gene>
    <name evidence="5" type="ORF">ETU37_14390</name>
</gene>
<keyword evidence="3" id="KW-0472">Membrane</keyword>
<dbReference type="PANTHER" id="PTHR30487">
    <property type="entry name" value="TYPE 4 PREPILIN-LIKE PROTEINS LEADER PEPTIDE-PROCESSING ENZYME"/>
    <property type="match status" value="1"/>
</dbReference>
<dbReference type="PANTHER" id="PTHR30487:SF0">
    <property type="entry name" value="PREPILIN LEADER PEPTIDASE_N-METHYLTRANSFERASE-RELATED"/>
    <property type="match status" value="1"/>
</dbReference>
<feature type="transmembrane region" description="Helical" evidence="3">
    <location>
        <begin position="88"/>
        <end position="107"/>
    </location>
</feature>
<dbReference type="AlphaFoldDB" id="A0A4Q5IYH6"/>
<evidence type="ECO:0000256" key="2">
    <source>
        <dbReference type="SAM" id="MobiDB-lite"/>
    </source>
</evidence>
<accession>A0A4Q5IYH6</accession>
<comment type="similarity">
    <text evidence="1">Belongs to the peptidase A24 family.</text>
</comment>
<proteinExistence type="inferred from homology"/>
<dbReference type="EMBL" id="SDPU01000025">
    <property type="protein sequence ID" value="RYU11220.1"/>
    <property type="molecule type" value="Genomic_DNA"/>
</dbReference>
<feature type="transmembrane region" description="Helical" evidence="3">
    <location>
        <begin position="144"/>
        <end position="165"/>
    </location>
</feature>
<keyword evidence="3" id="KW-1133">Transmembrane helix</keyword>
<feature type="compositionally biased region" description="Basic and acidic residues" evidence="2">
    <location>
        <begin position="45"/>
        <end position="54"/>
    </location>
</feature>
<dbReference type="InterPro" id="IPR000045">
    <property type="entry name" value="Prepilin_IV_endopep_pep"/>
</dbReference>
<evidence type="ECO:0000256" key="1">
    <source>
        <dbReference type="ARBA" id="ARBA00005801"/>
    </source>
</evidence>
<dbReference type="GO" id="GO:0006465">
    <property type="term" value="P:signal peptide processing"/>
    <property type="evidence" value="ECO:0007669"/>
    <property type="project" value="TreeGrafter"/>
</dbReference>
<evidence type="ECO:0000313" key="6">
    <source>
        <dbReference type="Proteomes" id="UP000291189"/>
    </source>
</evidence>